<keyword evidence="1" id="KW-0812">Transmembrane</keyword>
<reference evidence="2 3" key="1">
    <citation type="submission" date="2019-03" db="EMBL/GenBank/DDBJ databases">
        <title>Genomic Encyclopedia of Type Strains, Phase IV (KMG-IV): sequencing the most valuable type-strain genomes for metagenomic binning, comparative biology and taxonomic classification.</title>
        <authorList>
            <person name="Goeker M."/>
        </authorList>
    </citation>
    <scope>NUCLEOTIDE SEQUENCE [LARGE SCALE GENOMIC DNA]</scope>
    <source>
        <strain evidence="2 3">DSM 24979</strain>
    </source>
</reference>
<protein>
    <submittedName>
        <fullName evidence="2">Uncharacterized protein DUF2768</fullName>
    </submittedName>
</protein>
<dbReference type="OrthoDB" id="2476435at2"/>
<keyword evidence="3" id="KW-1185">Reference proteome</keyword>
<dbReference type="Pfam" id="PF10966">
    <property type="entry name" value="DUF2768"/>
    <property type="match status" value="1"/>
</dbReference>
<keyword evidence="1" id="KW-0472">Membrane</keyword>
<dbReference type="InterPro" id="IPR020076">
    <property type="entry name" value="DUF2768"/>
</dbReference>
<comment type="caution">
    <text evidence="2">The sequence shown here is derived from an EMBL/GenBank/DDBJ whole genome shotgun (WGS) entry which is preliminary data.</text>
</comment>
<organism evidence="2 3">
    <name type="scientific">Thermolongibacillus altinsuensis</name>
    <dbReference type="NCBI Taxonomy" id="575256"/>
    <lineage>
        <taxon>Bacteria</taxon>
        <taxon>Bacillati</taxon>
        <taxon>Bacillota</taxon>
        <taxon>Bacilli</taxon>
        <taxon>Bacillales</taxon>
        <taxon>Anoxybacillaceae</taxon>
        <taxon>Thermolongibacillus</taxon>
    </lineage>
</organism>
<evidence type="ECO:0000313" key="2">
    <source>
        <dbReference type="EMBL" id="TCL53160.1"/>
    </source>
</evidence>
<evidence type="ECO:0000313" key="3">
    <source>
        <dbReference type="Proteomes" id="UP000295658"/>
    </source>
</evidence>
<feature type="transmembrane region" description="Helical" evidence="1">
    <location>
        <begin position="6"/>
        <end position="27"/>
    </location>
</feature>
<accession>A0A4R1QSW1</accession>
<keyword evidence="1" id="KW-1133">Transmembrane helix</keyword>
<dbReference type="EMBL" id="SLUL01000001">
    <property type="protein sequence ID" value="TCL53160.1"/>
    <property type="molecule type" value="Genomic_DNA"/>
</dbReference>
<gene>
    <name evidence="2" type="ORF">EDD69_101167</name>
</gene>
<evidence type="ECO:0000256" key="1">
    <source>
        <dbReference type="SAM" id="Phobius"/>
    </source>
</evidence>
<sequence>MSPGLVKMWVALTGMALMFIAVFSIYFSRYKLKNKFFKAILAIIAYICMIVAGFIIVLVVFSGPVQE</sequence>
<dbReference type="RefSeq" id="WP_132947069.1">
    <property type="nucleotide sequence ID" value="NZ_BSVG01000001.1"/>
</dbReference>
<proteinExistence type="predicted"/>
<feature type="transmembrane region" description="Helical" evidence="1">
    <location>
        <begin position="39"/>
        <end position="61"/>
    </location>
</feature>
<dbReference type="Proteomes" id="UP000295658">
    <property type="component" value="Unassembled WGS sequence"/>
</dbReference>
<dbReference type="AlphaFoldDB" id="A0A4R1QSW1"/>
<name>A0A4R1QSW1_9BACL</name>